<evidence type="ECO:0000313" key="2">
    <source>
        <dbReference type="EMBL" id="SPD08526.1"/>
    </source>
</evidence>
<name>A0A2N9G7P8_FAGSY</name>
<dbReference type="EMBL" id="OIVN01001891">
    <property type="protein sequence ID" value="SPC98687.1"/>
    <property type="molecule type" value="Genomic_DNA"/>
</dbReference>
<sequence length="68" mass="7321">MEHNNEGLAPASPSAQYFNSSALSISIIAVLESEVPINDENAMSLLKDVFLPINPRFSSIMVLSLSLS</sequence>
<protein>
    <submittedName>
        <fullName evidence="1">Uncharacterized protein</fullName>
    </submittedName>
</protein>
<evidence type="ECO:0000313" key="1">
    <source>
        <dbReference type="EMBL" id="SPC98687.1"/>
    </source>
</evidence>
<accession>A0A2N9G7P8</accession>
<proteinExistence type="predicted"/>
<organism evidence="1">
    <name type="scientific">Fagus sylvatica</name>
    <name type="common">Beechnut</name>
    <dbReference type="NCBI Taxonomy" id="28930"/>
    <lineage>
        <taxon>Eukaryota</taxon>
        <taxon>Viridiplantae</taxon>
        <taxon>Streptophyta</taxon>
        <taxon>Embryophyta</taxon>
        <taxon>Tracheophyta</taxon>
        <taxon>Spermatophyta</taxon>
        <taxon>Magnoliopsida</taxon>
        <taxon>eudicotyledons</taxon>
        <taxon>Gunneridae</taxon>
        <taxon>Pentapetalae</taxon>
        <taxon>rosids</taxon>
        <taxon>fabids</taxon>
        <taxon>Fagales</taxon>
        <taxon>Fagaceae</taxon>
        <taxon>Fagus</taxon>
    </lineage>
</organism>
<dbReference type="AlphaFoldDB" id="A0A2N9G7P8"/>
<gene>
    <name evidence="1" type="ORF">FSB_LOCUS26569</name>
    <name evidence="2" type="ORF">FSB_LOCUS36408</name>
</gene>
<dbReference type="EMBL" id="OIVN01003062">
    <property type="protein sequence ID" value="SPD08526.1"/>
    <property type="molecule type" value="Genomic_DNA"/>
</dbReference>
<reference evidence="1" key="1">
    <citation type="submission" date="2018-02" db="EMBL/GenBank/DDBJ databases">
        <authorList>
            <person name="Cohen D.B."/>
            <person name="Kent A.D."/>
        </authorList>
    </citation>
    <scope>NUCLEOTIDE SEQUENCE</scope>
</reference>